<dbReference type="GO" id="GO:0000155">
    <property type="term" value="F:phosphorelay sensor kinase activity"/>
    <property type="evidence" value="ECO:0007669"/>
    <property type="project" value="InterPro"/>
</dbReference>
<name>A0A6N7WTK3_9ACTN</name>
<comment type="caution">
    <text evidence="11">The sequence shown here is derived from an EMBL/GenBank/DDBJ whole genome shotgun (WGS) entry which is preliminary data.</text>
</comment>
<evidence type="ECO:0000256" key="6">
    <source>
        <dbReference type="ARBA" id="ARBA00022777"/>
    </source>
</evidence>
<dbReference type="PANTHER" id="PTHR24421">
    <property type="entry name" value="NITRATE/NITRITE SENSOR PROTEIN NARX-RELATED"/>
    <property type="match status" value="1"/>
</dbReference>
<evidence type="ECO:0000259" key="10">
    <source>
        <dbReference type="Pfam" id="PF07730"/>
    </source>
</evidence>
<sequence length="374" mass="39845">MERMTDKILVLGACLALAASMRGDLATTVVVTLAAVCASAAFEVAGDGHRKAALTLVIAPLVLCVLAPAACAVVPLSSYDAARLKNRWLALVPPAFVACLGATCGLSLVAVCQLVVATLFSLALSVRTTRVLEGQSQLHRLQDDLNDRLIALGEKNAELVDAREYEMHAAALSERTRIAREIHDSVGHLLTRLVLQVEALKVVHGDEAEVVEDLDEVLGGLNDALSSMRKSVHALEDSGVDLGCELNRLSSECGIQNVMVTCSLDAAPPVPVSKCFLLVAREALTNAARHAHASDAHVAVTCLPGLWQLRITNDGIMPPQGVDLELRGMGLRSMRARVIELGGVFSARVDGRRGSERFVVFASVPREMDEGARQ</sequence>
<evidence type="ECO:0000313" key="12">
    <source>
        <dbReference type="Proteomes" id="UP000434342"/>
    </source>
</evidence>
<feature type="domain" description="Signal transduction histidine kinase subgroup 3 dimerisation and phosphoacceptor" evidence="10">
    <location>
        <begin position="174"/>
        <end position="237"/>
    </location>
</feature>
<keyword evidence="8" id="KW-0902">Two-component regulatory system</keyword>
<comment type="catalytic activity">
    <reaction evidence="1">
        <text>ATP + protein L-histidine = ADP + protein N-phospho-L-histidine.</text>
        <dbReference type="EC" id="2.7.13.3"/>
    </reaction>
</comment>
<dbReference type="InterPro" id="IPR036890">
    <property type="entry name" value="HATPase_C_sf"/>
</dbReference>
<evidence type="ECO:0000256" key="7">
    <source>
        <dbReference type="ARBA" id="ARBA00022840"/>
    </source>
</evidence>
<dbReference type="GO" id="GO:0016020">
    <property type="term" value="C:membrane"/>
    <property type="evidence" value="ECO:0007669"/>
    <property type="project" value="InterPro"/>
</dbReference>
<dbReference type="EC" id="2.7.13.3" evidence="2"/>
<dbReference type="PANTHER" id="PTHR24421:SF10">
    <property type="entry name" value="NITRATE_NITRITE SENSOR PROTEIN NARQ"/>
    <property type="match status" value="1"/>
</dbReference>
<keyword evidence="4" id="KW-0808">Transferase</keyword>
<evidence type="ECO:0000256" key="4">
    <source>
        <dbReference type="ARBA" id="ARBA00022679"/>
    </source>
</evidence>
<dbReference type="GO" id="GO:0005524">
    <property type="term" value="F:ATP binding"/>
    <property type="evidence" value="ECO:0007669"/>
    <property type="project" value="UniProtKB-KW"/>
</dbReference>
<dbReference type="EMBL" id="VUND01000001">
    <property type="protein sequence ID" value="MST59371.1"/>
    <property type="molecule type" value="Genomic_DNA"/>
</dbReference>
<dbReference type="Pfam" id="PF07730">
    <property type="entry name" value="HisKA_3"/>
    <property type="match status" value="1"/>
</dbReference>
<evidence type="ECO:0000256" key="8">
    <source>
        <dbReference type="ARBA" id="ARBA00023012"/>
    </source>
</evidence>
<dbReference type="Gene3D" id="3.30.565.10">
    <property type="entry name" value="Histidine kinase-like ATPase, C-terminal domain"/>
    <property type="match status" value="1"/>
</dbReference>
<keyword evidence="7" id="KW-0067">ATP-binding</keyword>
<evidence type="ECO:0000313" key="11">
    <source>
        <dbReference type="EMBL" id="MST59371.1"/>
    </source>
</evidence>
<organism evidence="11 12">
    <name type="scientific">Parafannyhessea umbonata</name>
    <dbReference type="NCBI Taxonomy" id="604330"/>
    <lineage>
        <taxon>Bacteria</taxon>
        <taxon>Bacillati</taxon>
        <taxon>Actinomycetota</taxon>
        <taxon>Coriobacteriia</taxon>
        <taxon>Coriobacteriales</taxon>
        <taxon>Atopobiaceae</taxon>
        <taxon>Parafannyhessea</taxon>
    </lineage>
</organism>
<evidence type="ECO:0000256" key="1">
    <source>
        <dbReference type="ARBA" id="ARBA00000085"/>
    </source>
</evidence>
<gene>
    <name evidence="11" type="ORF">FYJ69_00390</name>
</gene>
<evidence type="ECO:0000256" key="5">
    <source>
        <dbReference type="ARBA" id="ARBA00022741"/>
    </source>
</evidence>
<dbReference type="Gene3D" id="1.20.5.1930">
    <property type="match status" value="1"/>
</dbReference>
<dbReference type="InterPro" id="IPR050482">
    <property type="entry name" value="Sensor_HK_TwoCompSys"/>
</dbReference>
<feature type="transmembrane region" description="Helical" evidence="9">
    <location>
        <begin position="88"/>
        <end position="120"/>
    </location>
</feature>
<keyword evidence="3" id="KW-0597">Phosphoprotein</keyword>
<evidence type="ECO:0000256" key="3">
    <source>
        <dbReference type="ARBA" id="ARBA00022553"/>
    </source>
</evidence>
<dbReference type="GO" id="GO:0046983">
    <property type="term" value="F:protein dimerization activity"/>
    <property type="evidence" value="ECO:0007669"/>
    <property type="project" value="InterPro"/>
</dbReference>
<keyword evidence="9" id="KW-1133">Transmembrane helix</keyword>
<dbReference type="SUPFAM" id="SSF55874">
    <property type="entry name" value="ATPase domain of HSP90 chaperone/DNA topoisomerase II/histidine kinase"/>
    <property type="match status" value="1"/>
</dbReference>
<evidence type="ECO:0000256" key="9">
    <source>
        <dbReference type="SAM" id="Phobius"/>
    </source>
</evidence>
<keyword evidence="6 11" id="KW-0418">Kinase</keyword>
<feature type="transmembrane region" description="Helical" evidence="9">
    <location>
        <begin position="53"/>
        <end position="76"/>
    </location>
</feature>
<evidence type="ECO:0000256" key="2">
    <source>
        <dbReference type="ARBA" id="ARBA00012438"/>
    </source>
</evidence>
<dbReference type="AlphaFoldDB" id="A0A6N7WTK3"/>
<accession>A0A6N7WTK3</accession>
<dbReference type="InterPro" id="IPR011712">
    <property type="entry name" value="Sig_transdc_His_kin_sub3_dim/P"/>
</dbReference>
<keyword evidence="9" id="KW-0472">Membrane</keyword>
<proteinExistence type="predicted"/>
<keyword evidence="9" id="KW-0812">Transmembrane</keyword>
<protein>
    <recommendedName>
        <fullName evidence="2">histidine kinase</fullName>
        <ecNumber evidence="2">2.7.13.3</ecNumber>
    </recommendedName>
</protein>
<dbReference type="CDD" id="cd16917">
    <property type="entry name" value="HATPase_UhpB-NarQ-NarX-like"/>
    <property type="match status" value="1"/>
</dbReference>
<reference evidence="11 12" key="1">
    <citation type="submission" date="2019-08" db="EMBL/GenBank/DDBJ databases">
        <title>In-depth cultivation of the pig gut microbiome towards novel bacterial diversity and tailored functional studies.</title>
        <authorList>
            <person name="Wylensek D."/>
            <person name="Hitch T.C.A."/>
            <person name="Clavel T."/>
        </authorList>
    </citation>
    <scope>NUCLEOTIDE SEQUENCE [LARGE SCALE GENOMIC DNA]</scope>
    <source>
        <strain evidence="11 12">WB01_CNA04</strain>
    </source>
</reference>
<dbReference type="Proteomes" id="UP000434342">
    <property type="component" value="Unassembled WGS sequence"/>
</dbReference>
<keyword evidence="5" id="KW-0547">Nucleotide-binding</keyword>